<protein>
    <submittedName>
        <fullName evidence="1">Uncharacterized protein</fullName>
    </submittedName>
</protein>
<reference evidence="1 2" key="1">
    <citation type="submission" date="2015-06" db="EMBL/GenBank/DDBJ databases">
        <title>Survival trade-offs in plant roots during colonization by closely related pathogenic and mutualistic fungi.</title>
        <authorList>
            <person name="Hacquard S."/>
            <person name="Kracher B."/>
            <person name="Hiruma K."/>
            <person name="Weinman A."/>
            <person name="Muench P."/>
            <person name="Garrido Oter R."/>
            <person name="Ver Loren van Themaat E."/>
            <person name="Dallerey J.-F."/>
            <person name="Damm U."/>
            <person name="Henrissat B."/>
            <person name="Lespinet O."/>
            <person name="Thon M."/>
            <person name="Kemen E."/>
            <person name="McHardy A.C."/>
            <person name="Schulze-Lefert P."/>
            <person name="O'Connell R.J."/>
        </authorList>
    </citation>
    <scope>NUCLEOTIDE SEQUENCE [LARGE SCALE GENOMIC DNA]</scope>
    <source>
        <strain evidence="1 2">0861</strain>
    </source>
</reference>
<organism evidence="1 2">
    <name type="scientific">Colletotrichum tofieldiae</name>
    <dbReference type="NCBI Taxonomy" id="708197"/>
    <lineage>
        <taxon>Eukaryota</taxon>
        <taxon>Fungi</taxon>
        <taxon>Dikarya</taxon>
        <taxon>Ascomycota</taxon>
        <taxon>Pezizomycotina</taxon>
        <taxon>Sordariomycetes</taxon>
        <taxon>Hypocreomycetidae</taxon>
        <taxon>Glomerellales</taxon>
        <taxon>Glomerellaceae</taxon>
        <taxon>Colletotrichum</taxon>
        <taxon>Colletotrichum spaethianum species complex</taxon>
    </lineage>
</organism>
<gene>
    <name evidence="1" type="ORF">CT0861_00665</name>
</gene>
<dbReference type="Proteomes" id="UP000076552">
    <property type="component" value="Unassembled WGS sequence"/>
</dbReference>
<dbReference type="AlphaFoldDB" id="A0A166N6T4"/>
<dbReference type="InterPro" id="IPR027796">
    <property type="entry name" value="OTT_1508_deam-like"/>
</dbReference>
<keyword evidence="2" id="KW-1185">Reference proteome</keyword>
<dbReference type="Pfam" id="PF14441">
    <property type="entry name" value="OTT_1508_deam"/>
    <property type="match status" value="1"/>
</dbReference>
<sequence>LIRLYPDSMIRTTLTKMPLLWTINDETKFHQAIAQLSKLRQTPLQEANYRHQYRGGPQSSDHVLRLEDEMQLADHIAFIAHSSEGFPEIAAACIEERPDQQGLLIRLARNELRRTEEVKSIRCLLRVLEGCASGVLHRNAVQDRLFNEVLAISGNRILQRLMPPWYPAPSHWNAKQRQKRTSLHHRMTTLLLPKLRGSKFERIYLNLTHVIEALEPLESKQVGPDLHKHVKIAVQCCANASIGTEQKSLELQLKHILNQLSEAARKVVVQIDKIARYLNLSRDLAKMVMRKAYRNIFKEITLKPLLSPSPVLPNGTANLCFVHAEVQLILHYERVSCVPTPRFIGCSKSACFLCDLLIKRHGRFQISFAHQRIYPKWTMPNVDWMTQKQIEAWRKTINGMVQELQVMIRKFTADKEGFLSAPMESRACLPLSSVPSSVAIPGGMADSGTFTGEIQEGLPVLQQGPPSVSYAFLSKESSVPLEISSNDLPISYKVSVDFPGFHFISSQLTVFFEFDRDFSGTVSLAMVAETSAAIRSFAVDDLEHGNDFRVAPIRTDEGLVLRLQVRAIDVLHVELMWDSE</sequence>
<dbReference type="STRING" id="708197.A0A166N6T4"/>
<proteinExistence type="predicted"/>
<evidence type="ECO:0000313" key="2">
    <source>
        <dbReference type="Proteomes" id="UP000076552"/>
    </source>
</evidence>
<comment type="caution">
    <text evidence="1">The sequence shown here is derived from an EMBL/GenBank/DDBJ whole genome shotgun (WGS) entry which is preliminary data.</text>
</comment>
<accession>A0A166N6T4</accession>
<name>A0A166N6T4_9PEZI</name>
<dbReference type="EMBL" id="LFIV01000224">
    <property type="protein sequence ID" value="KZL65370.1"/>
    <property type="molecule type" value="Genomic_DNA"/>
</dbReference>
<evidence type="ECO:0000313" key="1">
    <source>
        <dbReference type="EMBL" id="KZL65370.1"/>
    </source>
</evidence>
<feature type="non-terminal residue" evidence="1">
    <location>
        <position position="1"/>
    </location>
</feature>